<dbReference type="PANTHER" id="PTHR40124:SF1">
    <property type="entry name" value="DISAGGREGATASE RELATED REPEAT PROTEIN"/>
    <property type="match status" value="1"/>
</dbReference>
<dbReference type="Gene3D" id="2.60.120.200">
    <property type="match status" value="1"/>
</dbReference>
<evidence type="ECO:0000259" key="1">
    <source>
        <dbReference type="Pfam" id="PF21294"/>
    </source>
</evidence>
<keyword evidence="3" id="KW-1185">Reference proteome</keyword>
<dbReference type="Proteomes" id="UP000267251">
    <property type="component" value="Unassembled WGS sequence"/>
</dbReference>
<dbReference type="AlphaFoldDB" id="A0A4P9Y5J9"/>
<evidence type="ECO:0000313" key="3">
    <source>
        <dbReference type="Proteomes" id="UP000267251"/>
    </source>
</evidence>
<feature type="domain" description="Polysaccharide lyase 14" evidence="1">
    <location>
        <begin position="1"/>
        <end position="207"/>
    </location>
</feature>
<protein>
    <recommendedName>
        <fullName evidence="1">Polysaccharide lyase 14 domain-containing protein</fullName>
    </recommendedName>
</protein>
<dbReference type="Pfam" id="PF21294">
    <property type="entry name" value="Polysacc_lyase_14"/>
    <property type="match status" value="1"/>
</dbReference>
<name>A0A4P9Y5J9_9FUNG</name>
<dbReference type="PANTHER" id="PTHR40124">
    <property type="match status" value="1"/>
</dbReference>
<reference evidence="3" key="1">
    <citation type="journal article" date="2018" name="Nat. Microbiol.">
        <title>Leveraging single-cell genomics to expand the fungal tree of life.</title>
        <authorList>
            <person name="Ahrendt S.R."/>
            <person name="Quandt C.A."/>
            <person name="Ciobanu D."/>
            <person name="Clum A."/>
            <person name="Salamov A."/>
            <person name="Andreopoulos B."/>
            <person name="Cheng J.F."/>
            <person name="Woyke T."/>
            <person name="Pelin A."/>
            <person name="Henrissat B."/>
            <person name="Reynolds N.K."/>
            <person name="Benny G.L."/>
            <person name="Smith M.E."/>
            <person name="James T.Y."/>
            <person name="Grigoriev I.V."/>
        </authorList>
    </citation>
    <scope>NUCLEOTIDE SEQUENCE [LARGE SCALE GENOMIC DNA]</scope>
</reference>
<accession>A0A4P9Y5J9</accession>
<proteinExistence type="predicted"/>
<dbReference type="EMBL" id="KZ987907">
    <property type="protein sequence ID" value="RKP13992.1"/>
    <property type="molecule type" value="Genomic_DNA"/>
</dbReference>
<feature type="non-terminal residue" evidence="2">
    <location>
        <position position="1"/>
    </location>
</feature>
<sequence length="207" mass="22626">VLRVHFPKGSFAQSQSGSVGGGVNFYAQPFDTGNFTSAYLAYDVAFPANFTWAHGGKLPGLYGGEPDGACNGGNDSDQCFSARFMWREKGAGEVYMYLPAQKRDAFCQKRHVSCADGYGQSIGRGQINLDPGKWTRMEMFMQMNEASSSNGILAVAVDGVKVLEEKRMPWRSNAEVSPSSIMFSSFFGGHDSSYATPVDQDVFFRNV</sequence>
<feature type="non-terminal residue" evidence="2">
    <location>
        <position position="207"/>
    </location>
</feature>
<dbReference type="OrthoDB" id="2395160at2759"/>
<gene>
    <name evidence="2" type="ORF">BJ684DRAFT_1441</name>
</gene>
<dbReference type="InterPro" id="IPR048958">
    <property type="entry name" value="Polysacc_lyase_14"/>
</dbReference>
<evidence type="ECO:0000313" key="2">
    <source>
        <dbReference type="EMBL" id="RKP13992.1"/>
    </source>
</evidence>
<organism evidence="2 3">
    <name type="scientific">Piptocephalis cylindrospora</name>
    <dbReference type="NCBI Taxonomy" id="1907219"/>
    <lineage>
        <taxon>Eukaryota</taxon>
        <taxon>Fungi</taxon>
        <taxon>Fungi incertae sedis</taxon>
        <taxon>Zoopagomycota</taxon>
        <taxon>Zoopagomycotina</taxon>
        <taxon>Zoopagomycetes</taxon>
        <taxon>Zoopagales</taxon>
        <taxon>Piptocephalidaceae</taxon>
        <taxon>Piptocephalis</taxon>
    </lineage>
</organism>